<dbReference type="InterPro" id="IPR058739">
    <property type="entry name" value="NicX"/>
</dbReference>
<evidence type="ECO:0000256" key="1">
    <source>
        <dbReference type="ARBA" id="ARBA00022723"/>
    </source>
</evidence>
<keyword evidence="3" id="KW-1185">Reference proteome</keyword>
<dbReference type="RefSeq" id="WP_244387322.1">
    <property type="nucleotide sequence ID" value="NZ_AP025564.1"/>
</dbReference>
<dbReference type="PANTHER" id="PTHR34448:SF1">
    <property type="entry name" value="BLL6088 PROTEIN"/>
    <property type="match status" value="1"/>
</dbReference>
<dbReference type="PANTHER" id="PTHR34448">
    <property type="entry name" value="AMINOPEPTIDASE"/>
    <property type="match status" value="1"/>
</dbReference>
<sequence>MELTERAKRIIIDSLCLAEDETLLVVTDDPTAEVGALFYRAAQELGRKALLMQMPELDVAGQEPPAAVAAAMCKADVALCPTAKSITHTNARIEAAAAGTRVVTMPGITLDMLREGASCADYTRVEKRTIRLTERLDCAKTARIEKDGHVLELSLDGRPGIPSPGVYRESGSSGNFPSGEAYIAPVEGAGGGSMIIDGSMVGIGKLDSPLTVTIENGHLVSMDGDDTGALDILFARPENGAVAELGIGTNDEAILSGIILEDEKLYGTVHIAFGTNTSFGGTNKADCHYDGIILQPTLYLDDELIIDKGVFVGE</sequence>
<evidence type="ECO:0008006" key="4">
    <source>
        <dbReference type="Google" id="ProtNLM"/>
    </source>
</evidence>
<dbReference type="InterPro" id="IPR052170">
    <property type="entry name" value="M29_Exopeptidase"/>
</dbReference>
<dbReference type="EMBL" id="AP025564">
    <property type="protein sequence ID" value="BDE97865.1"/>
    <property type="molecule type" value="Genomic_DNA"/>
</dbReference>
<protein>
    <recommendedName>
        <fullName evidence="4">Leucyl aminopeptidase (Aminopeptidase T)</fullName>
    </recommendedName>
</protein>
<dbReference type="Pfam" id="PF26233">
    <property type="entry name" value="NicX"/>
    <property type="match status" value="1"/>
</dbReference>
<dbReference type="SUPFAM" id="SSF144052">
    <property type="entry name" value="Thermophilic metalloprotease-like"/>
    <property type="match status" value="1"/>
</dbReference>
<evidence type="ECO:0000313" key="3">
    <source>
        <dbReference type="Proteomes" id="UP001320544"/>
    </source>
</evidence>
<proteinExistence type="predicted"/>
<gene>
    <name evidence="2" type="ORF">CE91St30_31980</name>
</gene>
<reference evidence="2 3" key="1">
    <citation type="submission" date="2022-01" db="EMBL/GenBank/DDBJ databases">
        <title>Novel bile acid biosynthetic pathways are enriched in the microbiome of centenarians.</title>
        <authorList>
            <person name="Sato Y."/>
            <person name="Atarashi K."/>
            <person name="Plichta R.D."/>
            <person name="Arai Y."/>
            <person name="Sasajima S."/>
            <person name="Kearney M.S."/>
            <person name="Suda W."/>
            <person name="Takeshita K."/>
            <person name="Sasaki T."/>
            <person name="Okamoto S."/>
            <person name="Skelly N.A."/>
            <person name="Okamura Y."/>
            <person name="Vlamakis H."/>
            <person name="Li Y."/>
            <person name="Tanoue T."/>
            <person name="Takei H."/>
            <person name="Nittono H."/>
            <person name="Narushima S."/>
            <person name="Irie J."/>
            <person name="Itoh H."/>
            <person name="Moriya K."/>
            <person name="Sugiura Y."/>
            <person name="Suematsu M."/>
            <person name="Moritoki N."/>
            <person name="Shibata S."/>
            <person name="Littman R.D."/>
            <person name="Fischbach A.M."/>
            <person name="Uwamino Y."/>
            <person name="Inoue T."/>
            <person name="Honda A."/>
            <person name="Hattori M."/>
            <person name="Murai T."/>
            <person name="Xavier J.R."/>
            <person name="Hirose N."/>
            <person name="Honda K."/>
        </authorList>
    </citation>
    <scope>NUCLEOTIDE SEQUENCE [LARGE SCALE GENOMIC DNA]</scope>
    <source>
        <strain evidence="2 3">CE91-St30</strain>
    </source>
</reference>
<evidence type="ECO:0000313" key="2">
    <source>
        <dbReference type="EMBL" id="BDE97865.1"/>
    </source>
</evidence>
<organism evidence="2 3">
    <name type="scientific">Raoultibacter timonensis</name>
    <dbReference type="NCBI Taxonomy" id="1907662"/>
    <lineage>
        <taxon>Bacteria</taxon>
        <taxon>Bacillati</taxon>
        <taxon>Actinomycetota</taxon>
        <taxon>Coriobacteriia</taxon>
        <taxon>Eggerthellales</taxon>
        <taxon>Eggerthellaceae</taxon>
        <taxon>Raoultibacter</taxon>
    </lineage>
</organism>
<name>A0ABM7WN57_9ACTN</name>
<dbReference type="Proteomes" id="UP001320544">
    <property type="component" value="Chromosome"/>
</dbReference>
<keyword evidence="1" id="KW-0479">Metal-binding</keyword>
<accession>A0ABM7WN57</accession>